<dbReference type="AlphaFoldDB" id="A0A1G8RNZ6"/>
<keyword evidence="2" id="KW-1185">Reference proteome</keyword>
<organism evidence="1 2">
    <name type="scientific">Pseudomonas abietaniphila</name>
    <dbReference type="NCBI Taxonomy" id="89065"/>
    <lineage>
        <taxon>Bacteria</taxon>
        <taxon>Pseudomonadati</taxon>
        <taxon>Pseudomonadota</taxon>
        <taxon>Gammaproteobacteria</taxon>
        <taxon>Pseudomonadales</taxon>
        <taxon>Pseudomonadaceae</taxon>
        <taxon>Pseudomonas</taxon>
    </lineage>
</organism>
<gene>
    <name evidence="1" type="ORF">SAMN05216605_1237</name>
</gene>
<protein>
    <recommendedName>
        <fullName evidence="3">Regulatory protein, FmdB family</fullName>
    </recommendedName>
</protein>
<dbReference type="OrthoDB" id="6902671at2"/>
<sequence length="58" mass="6252">MPTISSTPVLYVYRCNACGHAGELRLLEQQEEITSACTSCGAEVVAEWDGGVEFTQAE</sequence>
<reference evidence="2" key="1">
    <citation type="submission" date="2016-10" db="EMBL/GenBank/DDBJ databases">
        <authorList>
            <person name="Varghese N."/>
            <person name="Submissions S."/>
        </authorList>
    </citation>
    <scope>NUCLEOTIDE SEQUENCE [LARGE SCALE GENOMIC DNA]</scope>
    <source>
        <strain evidence="2">ATCC 700689</strain>
    </source>
</reference>
<dbReference type="EMBL" id="FNCO01000023">
    <property type="protein sequence ID" value="SDJ18666.1"/>
    <property type="molecule type" value="Genomic_DNA"/>
</dbReference>
<proteinExistence type="predicted"/>
<evidence type="ECO:0000313" key="1">
    <source>
        <dbReference type="EMBL" id="SDJ18666.1"/>
    </source>
</evidence>
<accession>A0A1G8RNZ6</accession>
<evidence type="ECO:0008006" key="3">
    <source>
        <dbReference type="Google" id="ProtNLM"/>
    </source>
</evidence>
<dbReference type="STRING" id="89065.SAMN05216605_1237"/>
<evidence type="ECO:0000313" key="2">
    <source>
        <dbReference type="Proteomes" id="UP000182894"/>
    </source>
</evidence>
<dbReference type="Proteomes" id="UP000182894">
    <property type="component" value="Unassembled WGS sequence"/>
</dbReference>
<name>A0A1G8RNZ6_9PSED</name>